<dbReference type="Gene3D" id="3.40.50.2300">
    <property type="match status" value="1"/>
</dbReference>
<dbReference type="PROSITE" id="PS00676">
    <property type="entry name" value="SIGMA54_INTERACT_2"/>
    <property type="match status" value="1"/>
</dbReference>
<evidence type="ECO:0000313" key="10">
    <source>
        <dbReference type="Proteomes" id="UP000055590"/>
    </source>
</evidence>
<sequence>MSASILVIDDERTFRMLAGEALGAEGFEVEGVGNLAQARAILARSTPDVILLDRRLPDGDGLDLLRGLPPDGPQAIVITAYGDVENAVEALHAGARDYLTKPVQLADLVVKLRKVLETRGLRDRLELAKTSAAGPPLVPPTSPAMREVFDRLEIVAGSPHTPVFLLGPSGVGKQYAAEYLHSCGPGPDAPFVDVNCAALPDELVESELFGHEKGAFTDARNTRRGMIELANGGTLFLDEITTLPLRSQAKLLKFLDSMRFRRVGGEREIEVRLRVVAATNQDVAELVRTGAFREDLFHRLTVYQVHIPALAHRREDLPELARVFAKHFATKLKKPIDGLSGGALAALERYPFPGNVRELRNVIERAVILAPGREIGVRELLLPNTAVPTGVAAPYFTISLDSTGDLHPLIEVERRYVGWVLERSGGRRMNAASSLGISYPTFLKRLRELGLD</sequence>
<dbReference type="Pfam" id="PF02954">
    <property type="entry name" value="HTH_8"/>
    <property type="match status" value="1"/>
</dbReference>
<keyword evidence="6" id="KW-0597">Phosphoprotein</keyword>
<evidence type="ECO:0000256" key="5">
    <source>
        <dbReference type="ARBA" id="ARBA00023163"/>
    </source>
</evidence>
<dbReference type="SUPFAM" id="SSF52540">
    <property type="entry name" value="P-loop containing nucleoside triphosphate hydrolases"/>
    <property type="match status" value="1"/>
</dbReference>
<evidence type="ECO:0000313" key="9">
    <source>
        <dbReference type="EMBL" id="AKU90122.1"/>
    </source>
</evidence>
<dbReference type="SMART" id="SM00448">
    <property type="entry name" value="REC"/>
    <property type="match status" value="1"/>
</dbReference>
<dbReference type="GO" id="GO:0000160">
    <property type="term" value="P:phosphorelay signal transduction system"/>
    <property type="evidence" value="ECO:0007669"/>
    <property type="project" value="InterPro"/>
</dbReference>
<keyword evidence="3" id="KW-0805">Transcription regulation</keyword>
<dbReference type="PROSITE" id="PS50045">
    <property type="entry name" value="SIGMA54_INTERACT_4"/>
    <property type="match status" value="1"/>
</dbReference>
<dbReference type="GO" id="GO:0005524">
    <property type="term" value="F:ATP binding"/>
    <property type="evidence" value="ECO:0007669"/>
    <property type="project" value="UniProtKB-KW"/>
</dbReference>
<dbReference type="Gene3D" id="1.10.10.60">
    <property type="entry name" value="Homeodomain-like"/>
    <property type="match status" value="1"/>
</dbReference>
<dbReference type="CDD" id="cd00009">
    <property type="entry name" value="AAA"/>
    <property type="match status" value="1"/>
</dbReference>
<dbReference type="SUPFAM" id="SSF46689">
    <property type="entry name" value="Homeodomain-like"/>
    <property type="match status" value="1"/>
</dbReference>
<dbReference type="InterPro" id="IPR027417">
    <property type="entry name" value="P-loop_NTPase"/>
</dbReference>
<dbReference type="FunFam" id="3.40.50.300:FF:000006">
    <property type="entry name" value="DNA-binding transcriptional regulator NtrC"/>
    <property type="match status" value="1"/>
</dbReference>
<dbReference type="InterPro" id="IPR002197">
    <property type="entry name" value="HTH_Fis"/>
</dbReference>
<dbReference type="GO" id="GO:0043565">
    <property type="term" value="F:sequence-specific DNA binding"/>
    <property type="evidence" value="ECO:0007669"/>
    <property type="project" value="InterPro"/>
</dbReference>
<keyword evidence="4" id="KW-0238">DNA-binding</keyword>
<dbReference type="PANTHER" id="PTHR32071:SF117">
    <property type="entry name" value="PTS-DEPENDENT DIHYDROXYACETONE KINASE OPERON REGULATORY PROTEIN-RELATED"/>
    <property type="match status" value="1"/>
</dbReference>
<keyword evidence="2" id="KW-0067">ATP-binding</keyword>
<proteinExistence type="predicted"/>
<evidence type="ECO:0000256" key="4">
    <source>
        <dbReference type="ARBA" id="ARBA00023125"/>
    </source>
</evidence>
<evidence type="ECO:0000259" key="8">
    <source>
        <dbReference type="PROSITE" id="PS50110"/>
    </source>
</evidence>
<dbReference type="RefSeq" id="WP_050724615.1">
    <property type="nucleotide sequence ID" value="NZ_CP012332.1"/>
</dbReference>
<reference evidence="9 10" key="1">
    <citation type="submission" date="2015-08" db="EMBL/GenBank/DDBJ databases">
        <authorList>
            <person name="Babu N.S."/>
            <person name="Beckwith C.J."/>
            <person name="Beseler K.G."/>
            <person name="Brison A."/>
            <person name="Carone J.V."/>
            <person name="Caskin T.P."/>
            <person name="Diamond M."/>
            <person name="Durham M.E."/>
            <person name="Foxe J.M."/>
            <person name="Go M."/>
            <person name="Henderson B.A."/>
            <person name="Jones I.B."/>
            <person name="McGettigan J.A."/>
            <person name="Micheletti S.J."/>
            <person name="Nasrallah M.E."/>
            <person name="Ortiz D."/>
            <person name="Piller C.R."/>
            <person name="Privatt S.R."/>
            <person name="Schneider S.L."/>
            <person name="Sharp S."/>
            <person name="Smith T.C."/>
            <person name="Stanton J.D."/>
            <person name="Ullery H.E."/>
            <person name="Wilson R.J."/>
            <person name="Serrano M.G."/>
            <person name="Buck G."/>
            <person name="Lee V."/>
            <person name="Wang Y."/>
            <person name="Carvalho R."/>
            <person name="Voegtly L."/>
            <person name="Shi R."/>
            <person name="Duckworth R."/>
            <person name="Johnson A."/>
            <person name="Loviza R."/>
            <person name="Walstead R."/>
            <person name="Shah Z."/>
            <person name="Kiflezghi M."/>
            <person name="Wade K."/>
            <person name="Ball S.L."/>
            <person name="Bradley K.W."/>
            <person name="Asai D.J."/>
            <person name="Bowman C.A."/>
            <person name="Russell D.A."/>
            <person name="Pope W.H."/>
            <person name="Jacobs-Sera D."/>
            <person name="Hendrix R.W."/>
            <person name="Hatfull G.F."/>
        </authorList>
    </citation>
    <scope>NUCLEOTIDE SEQUENCE [LARGE SCALE GENOMIC DNA]</scope>
    <source>
        <strain evidence="9 10">DSM 27710</strain>
    </source>
</reference>
<keyword evidence="10" id="KW-1185">Reference proteome</keyword>
<keyword evidence="1" id="KW-0547">Nucleotide-binding</keyword>
<dbReference type="Gene3D" id="3.40.50.300">
    <property type="entry name" value="P-loop containing nucleotide triphosphate hydrolases"/>
    <property type="match status" value="1"/>
</dbReference>
<protein>
    <submittedName>
        <fullName evidence="9">Response regulator of zinc sigma-54-dependent two-component system</fullName>
    </submittedName>
</protein>
<evidence type="ECO:0000256" key="2">
    <source>
        <dbReference type="ARBA" id="ARBA00022840"/>
    </source>
</evidence>
<feature type="modified residue" description="4-aspartylphosphate" evidence="6">
    <location>
        <position position="53"/>
    </location>
</feature>
<evidence type="ECO:0000256" key="1">
    <source>
        <dbReference type="ARBA" id="ARBA00022741"/>
    </source>
</evidence>
<evidence type="ECO:0000256" key="3">
    <source>
        <dbReference type="ARBA" id="ARBA00023015"/>
    </source>
</evidence>
<dbReference type="InterPro" id="IPR011006">
    <property type="entry name" value="CheY-like_superfamily"/>
</dbReference>
<evidence type="ECO:0000259" key="7">
    <source>
        <dbReference type="PROSITE" id="PS50045"/>
    </source>
</evidence>
<dbReference type="KEGG" id="vin:AKJ08_0509"/>
<dbReference type="EMBL" id="CP012332">
    <property type="protein sequence ID" value="AKU90122.1"/>
    <property type="molecule type" value="Genomic_DNA"/>
</dbReference>
<gene>
    <name evidence="9" type="ORF">AKJ08_0509</name>
</gene>
<dbReference type="Pfam" id="PF25601">
    <property type="entry name" value="AAA_lid_14"/>
    <property type="match status" value="1"/>
</dbReference>
<dbReference type="PANTHER" id="PTHR32071">
    <property type="entry name" value="TRANSCRIPTIONAL REGULATORY PROTEIN"/>
    <property type="match status" value="1"/>
</dbReference>
<dbReference type="InterPro" id="IPR058031">
    <property type="entry name" value="AAA_lid_NorR"/>
</dbReference>
<dbReference type="PROSITE" id="PS50110">
    <property type="entry name" value="RESPONSE_REGULATORY"/>
    <property type="match status" value="1"/>
</dbReference>
<dbReference type="InterPro" id="IPR002078">
    <property type="entry name" value="Sigma_54_int"/>
</dbReference>
<evidence type="ECO:0000256" key="6">
    <source>
        <dbReference type="PROSITE-ProRule" id="PRU00169"/>
    </source>
</evidence>
<dbReference type="InterPro" id="IPR025944">
    <property type="entry name" value="Sigma_54_int_dom_CS"/>
</dbReference>
<name>A0A0K1P9D3_9BACT</name>
<dbReference type="GO" id="GO:0006355">
    <property type="term" value="P:regulation of DNA-templated transcription"/>
    <property type="evidence" value="ECO:0007669"/>
    <property type="project" value="InterPro"/>
</dbReference>
<dbReference type="InterPro" id="IPR025943">
    <property type="entry name" value="Sigma_54_int_dom_ATP-bd_2"/>
</dbReference>
<dbReference type="Pfam" id="PF00072">
    <property type="entry name" value="Response_reg"/>
    <property type="match status" value="1"/>
</dbReference>
<organism evidence="9 10">
    <name type="scientific">Vulgatibacter incomptus</name>
    <dbReference type="NCBI Taxonomy" id="1391653"/>
    <lineage>
        <taxon>Bacteria</taxon>
        <taxon>Pseudomonadati</taxon>
        <taxon>Myxococcota</taxon>
        <taxon>Myxococcia</taxon>
        <taxon>Myxococcales</taxon>
        <taxon>Cystobacterineae</taxon>
        <taxon>Vulgatibacteraceae</taxon>
        <taxon>Vulgatibacter</taxon>
    </lineage>
</organism>
<keyword evidence="5" id="KW-0804">Transcription</keyword>
<dbReference type="Proteomes" id="UP000055590">
    <property type="component" value="Chromosome"/>
</dbReference>
<dbReference type="Gene3D" id="1.10.8.60">
    <property type="match status" value="1"/>
</dbReference>
<accession>A0A0K1P9D3</accession>
<dbReference type="SUPFAM" id="SSF52172">
    <property type="entry name" value="CheY-like"/>
    <property type="match status" value="1"/>
</dbReference>
<dbReference type="InterPro" id="IPR009057">
    <property type="entry name" value="Homeodomain-like_sf"/>
</dbReference>
<dbReference type="OrthoDB" id="9763792at2"/>
<feature type="domain" description="Response regulatory" evidence="8">
    <location>
        <begin position="4"/>
        <end position="116"/>
    </location>
</feature>
<feature type="domain" description="Sigma-54 factor interaction" evidence="7">
    <location>
        <begin position="138"/>
        <end position="368"/>
    </location>
</feature>
<dbReference type="PROSITE" id="PS00688">
    <property type="entry name" value="SIGMA54_INTERACT_3"/>
    <property type="match status" value="1"/>
</dbReference>
<dbReference type="InterPro" id="IPR003593">
    <property type="entry name" value="AAA+_ATPase"/>
</dbReference>
<dbReference type="InterPro" id="IPR001789">
    <property type="entry name" value="Sig_transdc_resp-reg_receiver"/>
</dbReference>
<dbReference type="AlphaFoldDB" id="A0A0K1P9D3"/>
<dbReference type="SMART" id="SM00382">
    <property type="entry name" value="AAA"/>
    <property type="match status" value="1"/>
</dbReference>
<dbReference type="Pfam" id="PF00158">
    <property type="entry name" value="Sigma54_activat"/>
    <property type="match status" value="1"/>
</dbReference>
<dbReference type="STRING" id="1391653.AKJ08_0509"/>